<keyword evidence="10" id="KW-1185">Reference proteome</keyword>
<keyword evidence="5 9" id="KW-0418">Kinase</keyword>
<sequence length="378" mass="41066">MMYDLLIANRAELERRCREKVSARPNRSPPNKQQLEQGIPLFLDQLIRTLQAEYKGRMAEALAVSGPPSGESGYHAELGVTAAIHGADLLTLGYSINEVVHNYGDLCQAVSDLSIDLNQKFEISEFRTLNRCLDNGIADAVTAFSAQRDFVIADEQALERNERLVFFAHELRNHLNTAMLALAAIKSGNVGLTGSTGGVLDRSLVGLQRLIDRSLAEVRTGPGMALRRSVFSLANFIGEVKYSASLEAEMLNCSFHVEQTPSLLMIDADKDLLFSALGNLLQNAFKFSGTDGVVTLSVEARAERIRINVKDSGPGLSADAARDIFLPFTQSGTNKSGLGLGLSIARRSVEANDGLLTVESKLGEGCVFTINLPRRVLQ</sequence>
<keyword evidence="7" id="KW-0902">Two-component regulatory system</keyword>
<dbReference type="PRINTS" id="PR00344">
    <property type="entry name" value="BCTRLSENSOR"/>
</dbReference>
<evidence type="ECO:0000256" key="2">
    <source>
        <dbReference type="ARBA" id="ARBA00012438"/>
    </source>
</evidence>
<evidence type="ECO:0000256" key="7">
    <source>
        <dbReference type="ARBA" id="ARBA00023012"/>
    </source>
</evidence>
<dbReference type="AlphaFoldDB" id="A0A318J864"/>
<dbReference type="PANTHER" id="PTHR42878:SF7">
    <property type="entry name" value="SENSOR HISTIDINE KINASE GLRK"/>
    <property type="match status" value="1"/>
</dbReference>
<organism evidence="9 10">
    <name type="scientific">Undibacterium pigrum</name>
    <dbReference type="NCBI Taxonomy" id="401470"/>
    <lineage>
        <taxon>Bacteria</taxon>
        <taxon>Pseudomonadati</taxon>
        <taxon>Pseudomonadota</taxon>
        <taxon>Betaproteobacteria</taxon>
        <taxon>Burkholderiales</taxon>
        <taxon>Oxalobacteraceae</taxon>
        <taxon>Undibacterium</taxon>
    </lineage>
</organism>
<reference evidence="9 10" key="1">
    <citation type="submission" date="2018-05" db="EMBL/GenBank/DDBJ databases">
        <title>Genomic Encyclopedia of Type Strains, Phase IV (KMG-IV): sequencing the most valuable type-strain genomes for metagenomic binning, comparative biology and taxonomic classification.</title>
        <authorList>
            <person name="Goeker M."/>
        </authorList>
    </citation>
    <scope>NUCLEOTIDE SEQUENCE [LARGE SCALE GENOMIC DNA]</scope>
    <source>
        <strain evidence="9 10">DSM 19792</strain>
    </source>
</reference>
<dbReference type="Pfam" id="PF02518">
    <property type="entry name" value="HATPase_c"/>
    <property type="match status" value="1"/>
</dbReference>
<dbReference type="PROSITE" id="PS50109">
    <property type="entry name" value="HIS_KIN"/>
    <property type="match status" value="1"/>
</dbReference>
<dbReference type="SUPFAM" id="SSF55874">
    <property type="entry name" value="ATPase domain of HSP90 chaperone/DNA topoisomerase II/histidine kinase"/>
    <property type="match status" value="1"/>
</dbReference>
<dbReference type="GO" id="GO:0007234">
    <property type="term" value="P:osmosensory signaling via phosphorelay pathway"/>
    <property type="evidence" value="ECO:0007669"/>
    <property type="project" value="TreeGrafter"/>
</dbReference>
<proteinExistence type="predicted"/>
<dbReference type="PANTHER" id="PTHR42878">
    <property type="entry name" value="TWO-COMPONENT HISTIDINE KINASE"/>
    <property type="match status" value="1"/>
</dbReference>
<evidence type="ECO:0000259" key="8">
    <source>
        <dbReference type="PROSITE" id="PS50109"/>
    </source>
</evidence>
<dbReference type="EC" id="2.7.13.3" evidence="2"/>
<accession>A0A318J864</accession>
<dbReference type="InterPro" id="IPR003594">
    <property type="entry name" value="HATPase_dom"/>
</dbReference>
<feature type="domain" description="Histidine kinase" evidence="8">
    <location>
        <begin position="166"/>
        <end position="376"/>
    </location>
</feature>
<evidence type="ECO:0000313" key="9">
    <source>
        <dbReference type="EMBL" id="PXX44081.1"/>
    </source>
</evidence>
<gene>
    <name evidence="9" type="ORF">DFR42_103350</name>
</gene>
<dbReference type="InterPro" id="IPR036890">
    <property type="entry name" value="HATPase_C_sf"/>
</dbReference>
<keyword evidence="4" id="KW-0547">Nucleotide-binding</keyword>
<protein>
    <recommendedName>
        <fullName evidence="2">histidine kinase</fullName>
        <ecNumber evidence="2">2.7.13.3</ecNumber>
    </recommendedName>
</protein>
<evidence type="ECO:0000256" key="6">
    <source>
        <dbReference type="ARBA" id="ARBA00022840"/>
    </source>
</evidence>
<dbReference type="Proteomes" id="UP000247792">
    <property type="component" value="Unassembled WGS sequence"/>
</dbReference>
<dbReference type="Gene3D" id="3.30.565.10">
    <property type="entry name" value="Histidine kinase-like ATPase, C-terminal domain"/>
    <property type="match status" value="1"/>
</dbReference>
<evidence type="ECO:0000256" key="1">
    <source>
        <dbReference type="ARBA" id="ARBA00000085"/>
    </source>
</evidence>
<evidence type="ECO:0000313" key="10">
    <source>
        <dbReference type="Proteomes" id="UP000247792"/>
    </source>
</evidence>
<dbReference type="GO" id="GO:0004673">
    <property type="term" value="F:protein histidine kinase activity"/>
    <property type="evidence" value="ECO:0007669"/>
    <property type="project" value="UniProtKB-EC"/>
</dbReference>
<name>A0A318J864_9BURK</name>
<evidence type="ECO:0000256" key="4">
    <source>
        <dbReference type="ARBA" id="ARBA00022741"/>
    </source>
</evidence>
<dbReference type="GO" id="GO:0005524">
    <property type="term" value="F:ATP binding"/>
    <property type="evidence" value="ECO:0007669"/>
    <property type="project" value="UniProtKB-KW"/>
</dbReference>
<dbReference type="SMART" id="SM00387">
    <property type="entry name" value="HATPase_c"/>
    <property type="match status" value="1"/>
</dbReference>
<keyword evidence="6" id="KW-0067">ATP-binding</keyword>
<dbReference type="GO" id="GO:0030295">
    <property type="term" value="F:protein kinase activator activity"/>
    <property type="evidence" value="ECO:0007669"/>
    <property type="project" value="TreeGrafter"/>
</dbReference>
<dbReference type="InterPro" id="IPR004358">
    <property type="entry name" value="Sig_transdc_His_kin-like_C"/>
</dbReference>
<evidence type="ECO:0000256" key="5">
    <source>
        <dbReference type="ARBA" id="ARBA00022777"/>
    </source>
</evidence>
<dbReference type="EMBL" id="QJKB01000003">
    <property type="protein sequence ID" value="PXX44081.1"/>
    <property type="molecule type" value="Genomic_DNA"/>
</dbReference>
<keyword evidence="3" id="KW-0808">Transferase</keyword>
<dbReference type="GO" id="GO:0000156">
    <property type="term" value="F:phosphorelay response regulator activity"/>
    <property type="evidence" value="ECO:0007669"/>
    <property type="project" value="TreeGrafter"/>
</dbReference>
<dbReference type="InterPro" id="IPR005467">
    <property type="entry name" value="His_kinase_dom"/>
</dbReference>
<comment type="catalytic activity">
    <reaction evidence="1">
        <text>ATP + protein L-histidine = ADP + protein N-phospho-L-histidine.</text>
        <dbReference type="EC" id="2.7.13.3"/>
    </reaction>
</comment>
<dbReference type="InterPro" id="IPR050351">
    <property type="entry name" value="BphY/WalK/GraS-like"/>
</dbReference>
<comment type="caution">
    <text evidence="9">The sequence shown here is derived from an EMBL/GenBank/DDBJ whole genome shotgun (WGS) entry which is preliminary data.</text>
</comment>
<evidence type="ECO:0000256" key="3">
    <source>
        <dbReference type="ARBA" id="ARBA00022679"/>
    </source>
</evidence>